<dbReference type="RefSeq" id="WP_344683546.1">
    <property type="nucleotide sequence ID" value="NZ_BAAAUX010000020.1"/>
</dbReference>
<protein>
    <recommendedName>
        <fullName evidence="5">Integral membrane protein</fullName>
    </recommendedName>
</protein>
<evidence type="ECO:0000313" key="3">
    <source>
        <dbReference type="EMBL" id="GAA2808197.1"/>
    </source>
</evidence>
<keyword evidence="4" id="KW-1185">Reference proteome</keyword>
<feature type="transmembrane region" description="Helical" evidence="2">
    <location>
        <begin position="233"/>
        <end position="255"/>
    </location>
</feature>
<name>A0ABN3VJ70_9PSEU</name>
<feature type="transmembrane region" description="Helical" evidence="2">
    <location>
        <begin position="86"/>
        <end position="108"/>
    </location>
</feature>
<proteinExistence type="predicted"/>
<dbReference type="Proteomes" id="UP001500979">
    <property type="component" value="Unassembled WGS sequence"/>
</dbReference>
<evidence type="ECO:0008006" key="5">
    <source>
        <dbReference type="Google" id="ProtNLM"/>
    </source>
</evidence>
<organism evidence="3 4">
    <name type="scientific">Saccharopolyspora taberi</name>
    <dbReference type="NCBI Taxonomy" id="60895"/>
    <lineage>
        <taxon>Bacteria</taxon>
        <taxon>Bacillati</taxon>
        <taxon>Actinomycetota</taxon>
        <taxon>Actinomycetes</taxon>
        <taxon>Pseudonocardiales</taxon>
        <taxon>Pseudonocardiaceae</taxon>
        <taxon>Saccharopolyspora</taxon>
    </lineage>
</organism>
<feature type="compositionally biased region" description="Acidic residues" evidence="1">
    <location>
        <begin position="428"/>
        <end position="445"/>
    </location>
</feature>
<dbReference type="Pfam" id="PF19877">
    <property type="entry name" value="DUF6350"/>
    <property type="match status" value="1"/>
</dbReference>
<feature type="transmembrane region" description="Helical" evidence="2">
    <location>
        <begin position="324"/>
        <end position="344"/>
    </location>
</feature>
<feature type="compositionally biased region" description="Acidic residues" evidence="1">
    <location>
        <begin position="462"/>
        <end position="480"/>
    </location>
</feature>
<dbReference type="EMBL" id="BAAAUX010000020">
    <property type="protein sequence ID" value="GAA2808197.1"/>
    <property type="molecule type" value="Genomic_DNA"/>
</dbReference>
<evidence type="ECO:0000256" key="1">
    <source>
        <dbReference type="SAM" id="MobiDB-lite"/>
    </source>
</evidence>
<feature type="transmembrane region" description="Helical" evidence="2">
    <location>
        <begin position="292"/>
        <end position="312"/>
    </location>
</feature>
<feature type="compositionally biased region" description="Acidic residues" evidence="1">
    <location>
        <begin position="387"/>
        <end position="416"/>
    </location>
</feature>
<feature type="transmembrane region" description="Helical" evidence="2">
    <location>
        <begin position="364"/>
        <end position="384"/>
    </location>
</feature>
<feature type="region of interest" description="Disordered" evidence="1">
    <location>
        <begin position="387"/>
        <end position="480"/>
    </location>
</feature>
<accession>A0ABN3VJ70</accession>
<keyword evidence="2" id="KW-0472">Membrane</keyword>
<keyword evidence="2" id="KW-1133">Transmembrane helix</keyword>
<dbReference type="InterPro" id="IPR045931">
    <property type="entry name" value="DUF6350"/>
</dbReference>
<evidence type="ECO:0000256" key="2">
    <source>
        <dbReference type="SAM" id="Phobius"/>
    </source>
</evidence>
<gene>
    <name evidence="3" type="ORF">GCM10010470_49310</name>
</gene>
<feature type="transmembrane region" description="Helical" evidence="2">
    <location>
        <begin position="24"/>
        <end position="49"/>
    </location>
</feature>
<feature type="transmembrane region" description="Helical" evidence="2">
    <location>
        <begin position="56"/>
        <end position="74"/>
    </location>
</feature>
<comment type="caution">
    <text evidence="3">The sequence shown here is derived from an EMBL/GenBank/DDBJ whole genome shotgun (WGS) entry which is preliminary data.</text>
</comment>
<feature type="transmembrane region" description="Helical" evidence="2">
    <location>
        <begin position="195"/>
        <end position="221"/>
    </location>
</feature>
<evidence type="ECO:0000313" key="4">
    <source>
        <dbReference type="Proteomes" id="UP001500979"/>
    </source>
</evidence>
<sequence length="480" mass="48047">MSVLDSIPHAIAAGESDRRPGFRWLWLAAAAVLVPLLGYLALAGLLALITSTAEDGGFSVGAVLLAALPGWLAAHQVPLSILGSPLSLLPLVPTLLVAGLTATAANQVARRSKLRKPTQARWVIAVLAGSHAALGTGVSLLLGDVVGAQPVDAFLCCGLTAALASAAGTANRCGLAYLVWERVGAEIWSGLRAGLLALAALIGTGALVALTAIGLSAPELIAALDRAGEPGDAFGQVVLSLLYLPNGIVAGWSFATGAGLSIGGYAAGPLHFTAGPVPEVPLLAALPSDGPAGWWPVALLLPPAVGVLTGVICLRLNVGPVRRLVVAGVAAGTAAIGAALLAVLSGGHLGNGPFDPVTLHPALVGALTLGWIAVPAGLVSWFTAPDVEEETTEEEPADPADEVPAEDDKTTDDEPPAEATPAEKDPAEAGEDLAADDEAPAEDPADAGPTEAGAKANPADPTEAETPEPPDDADVDETSR</sequence>
<reference evidence="3 4" key="1">
    <citation type="journal article" date="2019" name="Int. J. Syst. Evol. Microbiol.">
        <title>The Global Catalogue of Microorganisms (GCM) 10K type strain sequencing project: providing services to taxonomists for standard genome sequencing and annotation.</title>
        <authorList>
            <consortium name="The Broad Institute Genomics Platform"/>
            <consortium name="The Broad Institute Genome Sequencing Center for Infectious Disease"/>
            <person name="Wu L."/>
            <person name="Ma J."/>
        </authorList>
    </citation>
    <scope>NUCLEOTIDE SEQUENCE [LARGE SCALE GENOMIC DNA]</scope>
    <source>
        <strain evidence="3 4">JCM 9383</strain>
    </source>
</reference>
<feature type="transmembrane region" description="Helical" evidence="2">
    <location>
        <begin position="120"/>
        <end position="142"/>
    </location>
</feature>
<keyword evidence="2" id="KW-0812">Transmembrane</keyword>